<dbReference type="Proteomes" id="UP001602089">
    <property type="component" value="Unassembled WGS sequence"/>
</dbReference>
<accession>A0ABW6TL40</accession>
<keyword evidence="3" id="KW-1185">Reference proteome</keyword>
<organism evidence="2 3">
    <name type="scientific">Nocardia elegans</name>
    <dbReference type="NCBI Taxonomy" id="300029"/>
    <lineage>
        <taxon>Bacteria</taxon>
        <taxon>Bacillati</taxon>
        <taxon>Actinomycetota</taxon>
        <taxon>Actinomycetes</taxon>
        <taxon>Mycobacteriales</taxon>
        <taxon>Nocardiaceae</taxon>
        <taxon>Nocardia</taxon>
    </lineage>
</organism>
<comment type="caution">
    <text evidence="2">The sequence shown here is derived from an EMBL/GenBank/DDBJ whole genome shotgun (WGS) entry which is preliminary data.</text>
</comment>
<dbReference type="Pfam" id="PF22552">
    <property type="entry name" value="TY-Chap3"/>
    <property type="match status" value="1"/>
</dbReference>
<proteinExistence type="predicted"/>
<name>A0ABW6TL40_9NOCA</name>
<dbReference type="InterPro" id="IPR054344">
    <property type="entry name" value="TY-Chap_N"/>
</dbReference>
<dbReference type="RefSeq" id="WP_195023719.1">
    <property type="nucleotide sequence ID" value="NZ_JADLPS010000019.1"/>
</dbReference>
<evidence type="ECO:0000259" key="1">
    <source>
        <dbReference type="Pfam" id="PF22552"/>
    </source>
</evidence>
<gene>
    <name evidence="2" type="ORF">ACFYY5_28705</name>
</gene>
<feature type="domain" description="TY-Chap N-terminal" evidence="1">
    <location>
        <begin position="9"/>
        <end position="95"/>
    </location>
</feature>
<reference evidence="2 3" key="1">
    <citation type="submission" date="2024-10" db="EMBL/GenBank/DDBJ databases">
        <title>The Natural Products Discovery Center: Release of the First 8490 Sequenced Strains for Exploring Actinobacteria Biosynthetic Diversity.</title>
        <authorList>
            <person name="Kalkreuter E."/>
            <person name="Kautsar S.A."/>
            <person name="Yang D."/>
            <person name="Bader C.D."/>
            <person name="Teijaro C.N."/>
            <person name="Fluegel L."/>
            <person name="Davis C.M."/>
            <person name="Simpson J.R."/>
            <person name="Lauterbach L."/>
            <person name="Steele A.D."/>
            <person name="Gui C."/>
            <person name="Meng S."/>
            <person name="Li G."/>
            <person name="Viehrig K."/>
            <person name="Ye F."/>
            <person name="Su P."/>
            <person name="Kiefer A.F."/>
            <person name="Nichols A."/>
            <person name="Cepeda A.J."/>
            <person name="Yan W."/>
            <person name="Fan B."/>
            <person name="Jiang Y."/>
            <person name="Adhikari A."/>
            <person name="Zheng C.-J."/>
            <person name="Schuster L."/>
            <person name="Cowan T.M."/>
            <person name="Smanski M.J."/>
            <person name="Chevrette M.G."/>
            <person name="De Carvalho L.P.S."/>
            <person name="Shen B."/>
        </authorList>
    </citation>
    <scope>NUCLEOTIDE SEQUENCE [LARGE SCALE GENOMIC DNA]</scope>
    <source>
        <strain evidence="2 3">NPDC001867</strain>
    </source>
</reference>
<dbReference type="EMBL" id="JBIATK010000012">
    <property type="protein sequence ID" value="MFF4026839.1"/>
    <property type="molecule type" value="Genomic_DNA"/>
</dbReference>
<protein>
    <recommendedName>
        <fullName evidence="1">TY-Chap N-terminal domain-containing protein</fullName>
    </recommendedName>
</protein>
<evidence type="ECO:0000313" key="3">
    <source>
        <dbReference type="Proteomes" id="UP001602089"/>
    </source>
</evidence>
<evidence type="ECO:0000313" key="2">
    <source>
        <dbReference type="EMBL" id="MFF4026839.1"/>
    </source>
</evidence>
<sequence length="101" mass="11502">MAAKNFGAEWREFSSALALTLSGMQAPGFLVINAPSGGYARFHMNNVRLWCEIVHNSQLAEKYRMPEQAEAILRRQGWSAPVEGQSVNWHRTVAWPTHYRD</sequence>